<evidence type="ECO:0000313" key="1">
    <source>
        <dbReference type="EMBL" id="TDF89454.1"/>
    </source>
</evidence>
<dbReference type="SUPFAM" id="SSF109709">
    <property type="entry name" value="KorB DNA-binding domain-like"/>
    <property type="match status" value="1"/>
</dbReference>
<dbReference type="EMBL" id="SMRU01000039">
    <property type="protein sequence ID" value="TDF89454.1"/>
    <property type="molecule type" value="Genomic_DNA"/>
</dbReference>
<proteinExistence type="predicted"/>
<gene>
    <name evidence="1" type="ORF">E1809_22875</name>
</gene>
<dbReference type="AlphaFoldDB" id="A0A4V2ZRT2"/>
<protein>
    <submittedName>
        <fullName evidence="1">LysR family transcriptional regulator</fullName>
    </submittedName>
</protein>
<accession>A0A4V2ZRT2</accession>
<dbReference type="Gene3D" id="1.10.10.60">
    <property type="entry name" value="Homeodomain-like"/>
    <property type="match status" value="1"/>
</dbReference>
<organism evidence="1 2">
    <name type="scientific">Arthrobacter terricola</name>
    <dbReference type="NCBI Taxonomy" id="2547396"/>
    <lineage>
        <taxon>Bacteria</taxon>
        <taxon>Bacillati</taxon>
        <taxon>Actinomycetota</taxon>
        <taxon>Actinomycetes</taxon>
        <taxon>Micrococcales</taxon>
        <taxon>Micrococcaceae</taxon>
        <taxon>Arthrobacter</taxon>
    </lineage>
</organism>
<sequence>MLELEKEQYMLTIQDELARVFAGRELNRLDQLRACASARSKGLKQAEIARRLSISQPEVHRILRRIKNFPELLERTPREVILDFHVGLIDHEHMLQELTVWPYTYSADAEPGNPEGQITGGSWDEISDAFHRDLITGEDYEAIVRAVHPSEI</sequence>
<name>A0A4V2ZRT2_9MICC</name>
<keyword evidence="2" id="KW-1185">Reference proteome</keyword>
<dbReference type="Proteomes" id="UP000295511">
    <property type="component" value="Unassembled WGS sequence"/>
</dbReference>
<evidence type="ECO:0000313" key="2">
    <source>
        <dbReference type="Proteomes" id="UP000295511"/>
    </source>
</evidence>
<dbReference type="RefSeq" id="WP_165962465.1">
    <property type="nucleotide sequence ID" value="NZ_SMRU01000039.1"/>
</dbReference>
<reference evidence="1 2" key="1">
    <citation type="submission" date="2019-03" db="EMBL/GenBank/DDBJ databases">
        <title>Whole genome sequence of Arthrobacter sp JH1-1.</title>
        <authorList>
            <person name="Trinh H.N."/>
        </authorList>
    </citation>
    <scope>NUCLEOTIDE SEQUENCE [LARGE SCALE GENOMIC DNA]</scope>
    <source>
        <strain evidence="1 2">JH1-1</strain>
    </source>
</reference>
<comment type="caution">
    <text evidence="1">The sequence shown here is derived from an EMBL/GenBank/DDBJ whole genome shotgun (WGS) entry which is preliminary data.</text>
</comment>